<dbReference type="InterPro" id="IPR045232">
    <property type="entry name" value="FAM234"/>
</dbReference>
<keyword evidence="4 7" id="KW-0472">Membrane</keyword>
<dbReference type="GO" id="GO:0016020">
    <property type="term" value="C:membrane"/>
    <property type="evidence" value="ECO:0007669"/>
    <property type="project" value="UniProtKB-SubCell"/>
</dbReference>
<keyword evidence="10" id="KW-1185">Reference proteome</keyword>
<dbReference type="Proteomes" id="UP001274896">
    <property type="component" value="Unassembled WGS sequence"/>
</dbReference>
<keyword evidence="3 7" id="KW-1133">Transmembrane helix</keyword>
<name>A0AAE0VE09_9TELE</name>
<dbReference type="PANTHER" id="PTHR21419:SF7">
    <property type="entry name" value="PROTEIN FAM234A"/>
    <property type="match status" value="1"/>
</dbReference>
<evidence type="ECO:0000256" key="4">
    <source>
        <dbReference type="ARBA" id="ARBA00023136"/>
    </source>
</evidence>
<feature type="compositionally biased region" description="Basic and acidic residues" evidence="6">
    <location>
        <begin position="1"/>
        <end position="13"/>
    </location>
</feature>
<comment type="subcellular location">
    <subcellularLocation>
        <location evidence="1">Membrane</location>
        <topology evidence="1">Single-pass membrane protein</topology>
    </subcellularLocation>
</comment>
<evidence type="ECO:0000313" key="10">
    <source>
        <dbReference type="Proteomes" id="UP001274896"/>
    </source>
</evidence>
<evidence type="ECO:0000256" key="2">
    <source>
        <dbReference type="ARBA" id="ARBA00022692"/>
    </source>
</evidence>
<evidence type="ECO:0000256" key="7">
    <source>
        <dbReference type="SAM" id="Phobius"/>
    </source>
</evidence>
<protein>
    <recommendedName>
        <fullName evidence="8">FAM234A/B beta-propeller domain-containing protein</fullName>
    </recommendedName>
</protein>
<organism evidence="9 10">
    <name type="scientific">Hemibagrus guttatus</name>
    <dbReference type="NCBI Taxonomy" id="175788"/>
    <lineage>
        <taxon>Eukaryota</taxon>
        <taxon>Metazoa</taxon>
        <taxon>Chordata</taxon>
        <taxon>Craniata</taxon>
        <taxon>Vertebrata</taxon>
        <taxon>Euteleostomi</taxon>
        <taxon>Actinopterygii</taxon>
        <taxon>Neopterygii</taxon>
        <taxon>Teleostei</taxon>
        <taxon>Ostariophysi</taxon>
        <taxon>Siluriformes</taxon>
        <taxon>Bagridae</taxon>
        <taxon>Hemibagrus</taxon>
    </lineage>
</organism>
<gene>
    <name evidence="9" type="ORF">QTP70_031774</name>
</gene>
<evidence type="ECO:0000259" key="8">
    <source>
        <dbReference type="Pfam" id="PF23727"/>
    </source>
</evidence>
<evidence type="ECO:0000256" key="6">
    <source>
        <dbReference type="SAM" id="MobiDB-lite"/>
    </source>
</evidence>
<keyword evidence="2 7" id="KW-0812">Transmembrane</keyword>
<proteinExistence type="inferred from homology"/>
<dbReference type="PANTHER" id="PTHR21419">
    <property type="match status" value="1"/>
</dbReference>
<dbReference type="InterPro" id="IPR015943">
    <property type="entry name" value="WD40/YVTN_repeat-like_dom_sf"/>
</dbReference>
<accession>A0AAE0VE09</accession>
<dbReference type="Pfam" id="PF23727">
    <property type="entry name" value="Beta-prop_FAM234A_B"/>
    <property type="match status" value="1"/>
</dbReference>
<dbReference type="EMBL" id="JAUCMX010000003">
    <property type="protein sequence ID" value="KAK3552064.1"/>
    <property type="molecule type" value="Genomic_DNA"/>
</dbReference>
<evidence type="ECO:0000256" key="5">
    <source>
        <dbReference type="ARBA" id="ARBA00025791"/>
    </source>
</evidence>
<evidence type="ECO:0000256" key="3">
    <source>
        <dbReference type="ARBA" id="ARBA00022989"/>
    </source>
</evidence>
<feature type="region of interest" description="Disordered" evidence="6">
    <location>
        <begin position="1"/>
        <end position="26"/>
    </location>
</feature>
<feature type="domain" description="FAM234A/B beta-propeller" evidence="8">
    <location>
        <begin position="76"/>
        <end position="555"/>
    </location>
</feature>
<feature type="transmembrane region" description="Helical" evidence="7">
    <location>
        <begin position="44"/>
        <end position="64"/>
    </location>
</feature>
<reference evidence="9" key="1">
    <citation type="submission" date="2023-06" db="EMBL/GenBank/DDBJ databases">
        <title>Male Hemibagrus guttatus genome.</title>
        <authorList>
            <person name="Bian C."/>
        </authorList>
    </citation>
    <scope>NUCLEOTIDE SEQUENCE</scope>
    <source>
        <strain evidence="9">Male_cb2023</strain>
        <tissue evidence="9">Muscle</tissue>
    </source>
</reference>
<dbReference type="Gene3D" id="2.130.10.10">
    <property type="entry name" value="YVTN repeat-like/Quinoprotein amine dehydrogenase"/>
    <property type="match status" value="1"/>
</dbReference>
<dbReference type="InterPro" id="IPR055409">
    <property type="entry name" value="Beta-prop_FAM234A_B"/>
</dbReference>
<sequence length="572" mass="62032">MSDSADRTMEAEPLKSQQEETGGPNGRGCIDKVGVSKLLGWRTAAFLLSMFICLGVVFAFSFILPCPVRPQYEATWNLTVPAAVTYDFLAVGDANKDKVLDVFLIYKSPEGHRNHTCTRGGLSSPCLFLLAVDGTDGKLLWETLLVAEFDWAECGVGGVKGKEGSLCVVAHAGNLTTIDLHTGKILSSSLVSNSNPPVINLPDLNNDKTNDFAVLSYSTTGVSSATELVFFSGKSGDMIGSKVDVGVASGEMRSHLQFSTGSEAQYVLLHTVRGLYAVSLGRLTAKPRSGLDSSLKSEKSWEQRADSEGLITLYDSAPLQSVLKVRGGYSSSSPSLLLQTNSTVMLFDMQKLSITWTTNTSKLISTPSFGQFNKNGVPDIVLEEDQGNNTKRVVIVDGQKGSVLWEVFLPFHFNYPQPASVLSLNYYSVFMLWGDTYTHTDNMSSEVEDHSSYLLYPLHSDVLLERRNPAQHIITFKALLLERGRHACYLVLSGEDGAQNEGAGLDGTQPVVLTKRKIKEDVSESNAIGVGGSGRLGGDVSGQAESVKEAFYRLRTALTRRGMDSTRSLKVC</sequence>
<evidence type="ECO:0000313" key="9">
    <source>
        <dbReference type="EMBL" id="KAK3552064.1"/>
    </source>
</evidence>
<evidence type="ECO:0000256" key="1">
    <source>
        <dbReference type="ARBA" id="ARBA00004167"/>
    </source>
</evidence>
<dbReference type="AlphaFoldDB" id="A0AAE0VE09"/>
<comment type="similarity">
    <text evidence="5">Belongs to the FAM234 family.</text>
</comment>
<dbReference type="SUPFAM" id="SSF50998">
    <property type="entry name" value="Quinoprotein alcohol dehydrogenase-like"/>
    <property type="match status" value="1"/>
</dbReference>
<dbReference type="InterPro" id="IPR011047">
    <property type="entry name" value="Quinoprotein_ADH-like_sf"/>
</dbReference>
<comment type="caution">
    <text evidence="9">The sequence shown here is derived from an EMBL/GenBank/DDBJ whole genome shotgun (WGS) entry which is preliminary data.</text>
</comment>